<protein>
    <submittedName>
        <fullName evidence="4">PadR family transcriptional regulator</fullName>
    </submittedName>
</protein>
<dbReference type="PATRIC" id="fig|396014.3.peg.1292"/>
<dbReference type="STRING" id="396014.BF93_14730"/>
<evidence type="ECO:0000313" key="5">
    <source>
        <dbReference type="Proteomes" id="UP000023067"/>
    </source>
</evidence>
<dbReference type="InterPro" id="IPR018309">
    <property type="entry name" value="Tscrpt_reg_PadR_C"/>
</dbReference>
<proteinExistence type="predicted"/>
<comment type="caution">
    <text evidence="4">The sequence shown here is derived from an EMBL/GenBank/DDBJ whole genome shotgun (WGS) entry which is preliminary data.</text>
</comment>
<evidence type="ECO:0000313" key="4">
    <source>
        <dbReference type="EMBL" id="EWS81769.1"/>
    </source>
</evidence>
<dbReference type="eggNOG" id="COG1695">
    <property type="taxonomic scope" value="Bacteria"/>
</dbReference>
<evidence type="ECO:0000259" key="2">
    <source>
        <dbReference type="Pfam" id="PF03551"/>
    </source>
</evidence>
<feature type="region of interest" description="Disordered" evidence="1">
    <location>
        <begin position="170"/>
        <end position="197"/>
    </location>
</feature>
<dbReference type="EMBL" id="JDYK01000005">
    <property type="protein sequence ID" value="EWS81769.1"/>
    <property type="molecule type" value="Genomic_DNA"/>
</dbReference>
<dbReference type="InterPro" id="IPR005149">
    <property type="entry name" value="Tscrpt_reg_PadR_N"/>
</dbReference>
<dbReference type="Pfam" id="PF10400">
    <property type="entry name" value="Vir_act_alpha_C"/>
    <property type="match status" value="1"/>
</dbReference>
<feature type="compositionally biased region" description="Polar residues" evidence="1">
    <location>
        <begin position="175"/>
        <end position="185"/>
    </location>
</feature>
<name>Z9JU88_9MICO</name>
<evidence type="ECO:0000256" key="1">
    <source>
        <dbReference type="SAM" id="MobiDB-lite"/>
    </source>
</evidence>
<organism evidence="4 5">
    <name type="scientific">Brachybacterium phenoliresistens</name>
    <dbReference type="NCBI Taxonomy" id="396014"/>
    <lineage>
        <taxon>Bacteria</taxon>
        <taxon>Bacillati</taxon>
        <taxon>Actinomycetota</taxon>
        <taxon>Actinomycetes</taxon>
        <taxon>Micrococcales</taxon>
        <taxon>Dermabacteraceae</taxon>
        <taxon>Brachybacterium</taxon>
    </lineage>
</organism>
<feature type="domain" description="Transcription regulator PadR N-terminal" evidence="2">
    <location>
        <begin position="7"/>
        <end position="79"/>
    </location>
</feature>
<feature type="region of interest" description="Disordered" evidence="1">
    <location>
        <begin position="46"/>
        <end position="71"/>
    </location>
</feature>
<dbReference type="AlphaFoldDB" id="Z9JU88"/>
<dbReference type="HOGENOM" id="CLU_089258_0_0_11"/>
<dbReference type="PANTHER" id="PTHR43252">
    <property type="entry name" value="TRANSCRIPTIONAL REGULATOR YQJI"/>
    <property type="match status" value="1"/>
</dbReference>
<dbReference type="PANTHER" id="PTHR43252:SF6">
    <property type="entry name" value="NEGATIVE TRANSCRIPTION REGULATOR PADR"/>
    <property type="match status" value="1"/>
</dbReference>
<feature type="domain" description="Transcription regulator PadR C-terminal" evidence="3">
    <location>
        <begin position="93"/>
        <end position="168"/>
    </location>
</feature>
<dbReference type="Gene3D" id="1.10.10.10">
    <property type="entry name" value="Winged helix-like DNA-binding domain superfamily/Winged helix DNA-binding domain"/>
    <property type="match status" value="1"/>
</dbReference>
<dbReference type="InterPro" id="IPR036390">
    <property type="entry name" value="WH_DNA-bd_sf"/>
</dbReference>
<sequence length="197" mass="21555">MSVKHALLALLSMGPATTYQLRRSFDESTGQIWPLNIGQASATLSRLERDGQVAREPSEDDDGTQGSWSLTDRGKEELGRWWANAVTRPQPERHELALKLALAVVVPGVDVQALIDAQRIAAMTALHDATRARRGVAPEDLPSMLVLDHHLATLEAELSWLEGIEATLARHRSRPTSAASDTEASPTARRRTPSEAR</sequence>
<dbReference type="RefSeq" id="WP_038371512.1">
    <property type="nucleotide sequence ID" value="NZ_KK069991.1"/>
</dbReference>
<dbReference type="InterPro" id="IPR036388">
    <property type="entry name" value="WH-like_DNA-bd_sf"/>
</dbReference>
<dbReference type="Pfam" id="PF03551">
    <property type="entry name" value="PadR"/>
    <property type="match status" value="1"/>
</dbReference>
<reference evidence="4 5" key="1">
    <citation type="submission" date="2014-02" db="EMBL/GenBank/DDBJ databases">
        <title>Genome sequence of Brachybacterium phenoliresistens strain W13A50.</title>
        <authorList>
            <person name="Wang X."/>
        </authorList>
    </citation>
    <scope>NUCLEOTIDE SEQUENCE [LARGE SCALE GENOMIC DNA]</scope>
    <source>
        <strain evidence="4 5">W13A50</strain>
    </source>
</reference>
<accession>Z9JU88</accession>
<feature type="compositionally biased region" description="Basic and acidic residues" evidence="1">
    <location>
        <begin position="46"/>
        <end position="57"/>
    </location>
</feature>
<dbReference type="Proteomes" id="UP000023067">
    <property type="component" value="Unassembled WGS sequence"/>
</dbReference>
<evidence type="ECO:0000259" key="3">
    <source>
        <dbReference type="Pfam" id="PF10400"/>
    </source>
</evidence>
<dbReference type="SUPFAM" id="SSF46785">
    <property type="entry name" value="Winged helix' DNA-binding domain"/>
    <property type="match status" value="1"/>
</dbReference>
<dbReference type="OrthoDB" id="3186544at2"/>
<keyword evidence="5" id="KW-1185">Reference proteome</keyword>
<gene>
    <name evidence="4" type="ORF">BF93_14730</name>
</gene>